<dbReference type="Pfam" id="PF13966">
    <property type="entry name" value="zf-RVT"/>
    <property type="match status" value="1"/>
</dbReference>
<keyword evidence="3" id="KW-1185">Reference proteome</keyword>
<sequence length="189" mass="21685">MPFSAKNAYSSIVAEDYTDPHHDLVWASKVPIKVKIFAWLLLSDRLNTKANMLRKHIAQSAACPRCQDPHEDALYLISTCSYATQVWTSQGLQAPTSIDDLLQHPPLQGLNPNIWPSVALTISWKLWDSRNALVFRNEDHSHRTTLRNIVADFSLWVFRFKGSKRRKTIYSLSIGFTSYPQLFPKKLML</sequence>
<dbReference type="OMA" id="EDIPTHI"/>
<organism evidence="2 3">
    <name type="scientific">Triticum turgidum subsp. durum</name>
    <name type="common">Durum wheat</name>
    <name type="synonym">Triticum durum</name>
    <dbReference type="NCBI Taxonomy" id="4567"/>
    <lineage>
        <taxon>Eukaryota</taxon>
        <taxon>Viridiplantae</taxon>
        <taxon>Streptophyta</taxon>
        <taxon>Embryophyta</taxon>
        <taxon>Tracheophyta</taxon>
        <taxon>Spermatophyta</taxon>
        <taxon>Magnoliopsida</taxon>
        <taxon>Liliopsida</taxon>
        <taxon>Poales</taxon>
        <taxon>Poaceae</taxon>
        <taxon>BOP clade</taxon>
        <taxon>Pooideae</taxon>
        <taxon>Triticodae</taxon>
        <taxon>Triticeae</taxon>
        <taxon>Triticinae</taxon>
        <taxon>Triticum</taxon>
    </lineage>
</organism>
<accession>A0A9R1APS7</accession>
<dbReference type="AlphaFoldDB" id="A0A9R1APS7"/>
<evidence type="ECO:0000259" key="1">
    <source>
        <dbReference type="Pfam" id="PF13966"/>
    </source>
</evidence>
<dbReference type="Gramene" id="TRITD5Bv1G184210.1">
    <property type="protein sequence ID" value="TRITD5Bv1G184210.1"/>
    <property type="gene ID" value="TRITD5Bv1G184210"/>
</dbReference>
<reference evidence="2 3" key="1">
    <citation type="submission" date="2017-09" db="EMBL/GenBank/DDBJ databases">
        <authorList>
            <consortium name="International Durum Wheat Genome Sequencing Consortium (IDWGSC)"/>
            <person name="Milanesi L."/>
        </authorList>
    </citation>
    <scope>NUCLEOTIDE SEQUENCE [LARGE SCALE GENOMIC DNA]</scope>
    <source>
        <strain evidence="3">cv. Svevo</strain>
    </source>
</reference>
<dbReference type="EMBL" id="LT934120">
    <property type="protein sequence ID" value="VAI35701.1"/>
    <property type="molecule type" value="Genomic_DNA"/>
</dbReference>
<protein>
    <recommendedName>
        <fullName evidence="1">Reverse transcriptase zinc-binding domain-containing protein</fullName>
    </recommendedName>
</protein>
<dbReference type="InterPro" id="IPR026960">
    <property type="entry name" value="RVT-Znf"/>
</dbReference>
<evidence type="ECO:0000313" key="3">
    <source>
        <dbReference type="Proteomes" id="UP000324705"/>
    </source>
</evidence>
<dbReference type="Proteomes" id="UP000324705">
    <property type="component" value="Chromosome 5B"/>
</dbReference>
<gene>
    <name evidence="2" type="ORF">TRITD_5Bv1G184210</name>
</gene>
<name>A0A9R1APS7_TRITD</name>
<feature type="domain" description="Reverse transcriptase zinc-binding" evidence="1">
    <location>
        <begin position="3"/>
        <end position="87"/>
    </location>
</feature>
<proteinExistence type="predicted"/>
<evidence type="ECO:0000313" key="2">
    <source>
        <dbReference type="EMBL" id="VAI35701.1"/>
    </source>
</evidence>